<dbReference type="RefSeq" id="WP_109321746.1">
    <property type="nucleotide sequence ID" value="NZ_CP029346.1"/>
</dbReference>
<evidence type="ECO:0000313" key="2">
    <source>
        <dbReference type="EMBL" id="AWL07967.1"/>
    </source>
</evidence>
<organism evidence="2 3">
    <name type="scientific">Aquirufa nivalisilvae</name>
    <dbReference type="NCBI Taxonomy" id="2516557"/>
    <lineage>
        <taxon>Bacteria</taxon>
        <taxon>Pseudomonadati</taxon>
        <taxon>Bacteroidota</taxon>
        <taxon>Cytophagia</taxon>
        <taxon>Cytophagales</taxon>
        <taxon>Flectobacillaceae</taxon>
        <taxon>Aquirufa</taxon>
    </lineage>
</organism>
<sequence>MSKTYNWIVSKVEAIPQLGELTNVVSDIHYRRVITDENGKSTDIFDIAQIPAPSDLEVFIPADKLTFDDYCIMLEKHLEVKKIDQLLDEKYANIFPPILKVELPLAWIKEIEQDPTSSEEQIIIE</sequence>
<dbReference type="EMBL" id="CP029346">
    <property type="protein sequence ID" value="AWL07967.1"/>
    <property type="molecule type" value="Genomic_DNA"/>
</dbReference>
<feature type="domain" description="DUF7936" evidence="1">
    <location>
        <begin position="3"/>
        <end position="104"/>
    </location>
</feature>
<dbReference type="Proteomes" id="UP000245468">
    <property type="component" value="Chromosome"/>
</dbReference>
<evidence type="ECO:0000259" key="1">
    <source>
        <dbReference type="Pfam" id="PF25590"/>
    </source>
</evidence>
<gene>
    <name evidence="2" type="ORF">HME7025_00082</name>
</gene>
<evidence type="ECO:0000313" key="3">
    <source>
        <dbReference type="Proteomes" id="UP000245468"/>
    </source>
</evidence>
<dbReference type="AlphaFoldDB" id="A0A2S2DT08"/>
<dbReference type="KEGG" id="psez:HME7025_00082"/>
<name>A0A2S2DT08_9BACT</name>
<reference evidence="3" key="1">
    <citation type="submission" date="2018-05" db="EMBL/GenBank/DDBJ databases">
        <title>Pseudarcicella sp. HME7025 Genome sequencing and assembly.</title>
        <authorList>
            <person name="Kim H."/>
            <person name="Kang H."/>
            <person name="Joh K."/>
        </authorList>
    </citation>
    <scope>NUCLEOTIDE SEQUENCE [LARGE SCALE GENOMIC DNA]</scope>
    <source>
        <strain evidence="3">HME7025</strain>
    </source>
</reference>
<accession>A0A2S2DT08</accession>
<keyword evidence="3" id="KW-1185">Reference proteome</keyword>
<dbReference type="Pfam" id="PF25590">
    <property type="entry name" value="DUF7936"/>
    <property type="match status" value="1"/>
</dbReference>
<proteinExistence type="predicted"/>
<protein>
    <recommendedName>
        <fullName evidence="1">DUF7936 domain-containing protein</fullName>
    </recommendedName>
</protein>
<dbReference type="InterPro" id="IPR057696">
    <property type="entry name" value="DUF7936"/>
</dbReference>